<accession>C5CJR8</accession>
<protein>
    <recommendedName>
        <fullName evidence="2">DUF2514 family protein</fullName>
    </recommendedName>
</protein>
<dbReference type="InterPro" id="IPR019659">
    <property type="entry name" value="DUF2514"/>
</dbReference>
<dbReference type="Pfam" id="PF10721">
    <property type="entry name" value="DUF2514"/>
    <property type="match status" value="1"/>
</dbReference>
<organism evidence="1">
    <name type="scientific">Variovorax paradoxus (strain S110)</name>
    <dbReference type="NCBI Taxonomy" id="543728"/>
    <lineage>
        <taxon>Bacteria</taxon>
        <taxon>Pseudomonadati</taxon>
        <taxon>Pseudomonadota</taxon>
        <taxon>Betaproteobacteria</taxon>
        <taxon>Burkholderiales</taxon>
        <taxon>Comamonadaceae</taxon>
        <taxon>Variovorax</taxon>
    </lineage>
</organism>
<dbReference type="EMBL" id="CP001635">
    <property type="protein sequence ID" value="ACS19121.1"/>
    <property type="molecule type" value="Genomic_DNA"/>
</dbReference>
<dbReference type="OrthoDB" id="7976614at2"/>
<dbReference type="HOGENOM" id="CLU_1495586_0_0_4"/>
<evidence type="ECO:0000313" key="1">
    <source>
        <dbReference type="EMBL" id="ACS19121.1"/>
    </source>
</evidence>
<gene>
    <name evidence="1" type="ordered locus">Vapar_2495</name>
</gene>
<sequence length="180" mass="19685">MSLFGKLIPWWVQPLIIATLLMGLLGQRVQVSNAKANVARAKVEFANYKIDQQELRILADRARSLRAEARQTAVNKEARDGQERIAAVEAERDAARVAGERMRSAYLAAAERARALSRTPAVGKGEPDSDPIGVFAVLLGRADSREEIVRGYADRLRAVGTICERGWDAGLRVAPRPAAP</sequence>
<evidence type="ECO:0008006" key="2">
    <source>
        <dbReference type="Google" id="ProtNLM"/>
    </source>
</evidence>
<dbReference type="STRING" id="543728.Vapar_2495"/>
<reference evidence="1" key="1">
    <citation type="submission" date="2009-06" db="EMBL/GenBank/DDBJ databases">
        <title>Complete sequence of chromosome 1 of Variovorax paradoxus S110.</title>
        <authorList>
            <consortium name="US DOE Joint Genome Institute"/>
            <person name="Lucas S."/>
            <person name="Copeland A."/>
            <person name="Lapidus A."/>
            <person name="Glavina del Rio T."/>
            <person name="Tice H."/>
            <person name="Bruce D."/>
            <person name="Goodwin L."/>
            <person name="Pitluck S."/>
            <person name="Chertkov O."/>
            <person name="Brettin T."/>
            <person name="Detter J.C."/>
            <person name="Han C."/>
            <person name="Larimer F."/>
            <person name="Land M."/>
            <person name="Hauser L."/>
            <person name="Kyrpides N."/>
            <person name="Ovchinnikova G."/>
            <person name="Orwin P."/>
            <person name="Leadbetter J.R."/>
            <person name="Spain J.C."/>
            <person name="Han J.I."/>
        </authorList>
    </citation>
    <scope>NUCLEOTIDE SEQUENCE</scope>
    <source>
        <strain evidence="1">S110</strain>
    </source>
</reference>
<name>C5CJR8_VARPS</name>
<dbReference type="AlphaFoldDB" id="C5CJR8"/>
<proteinExistence type="predicted"/>
<dbReference type="KEGG" id="vap:Vapar_2495"/>